<reference evidence="1" key="1">
    <citation type="submission" date="2023-08" db="EMBL/GenBank/DDBJ databases">
        <authorList>
            <person name="Chen Y."/>
            <person name="Shah S."/>
            <person name="Dougan E. K."/>
            <person name="Thang M."/>
            <person name="Chan C."/>
        </authorList>
    </citation>
    <scope>NUCLEOTIDE SEQUENCE</scope>
</reference>
<dbReference type="Proteomes" id="UP001178507">
    <property type="component" value="Unassembled WGS sequence"/>
</dbReference>
<comment type="caution">
    <text evidence="1">The sequence shown here is derived from an EMBL/GenBank/DDBJ whole genome shotgun (WGS) entry which is preliminary data.</text>
</comment>
<dbReference type="AlphaFoldDB" id="A0AA36MT72"/>
<proteinExistence type="predicted"/>
<dbReference type="EMBL" id="CAUJNA010000624">
    <property type="protein sequence ID" value="CAJ1379379.1"/>
    <property type="molecule type" value="Genomic_DNA"/>
</dbReference>
<sequence length="115" mass="12418">MTEPQEDMEEWLAIVESEFAAKVQPIEADQMAAAVKMNAGSAAHHLVEKQHEKDAEQVLHKINIGKNAVDDFAKEVEHLATMCNAAGEAEALGILMEAALTLRDHDGKPGIEAAC</sequence>
<keyword evidence="2" id="KW-1185">Reference proteome</keyword>
<protein>
    <submittedName>
        <fullName evidence="1">Uncharacterized protein</fullName>
    </submittedName>
</protein>
<accession>A0AA36MT72</accession>
<evidence type="ECO:0000313" key="1">
    <source>
        <dbReference type="EMBL" id="CAJ1379379.1"/>
    </source>
</evidence>
<evidence type="ECO:0000313" key="2">
    <source>
        <dbReference type="Proteomes" id="UP001178507"/>
    </source>
</evidence>
<gene>
    <name evidence="1" type="ORF">EVOR1521_LOCUS7636</name>
</gene>
<name>A0AA36MT72_9DINO</name>
<organism evidence="1 2">
    <name type="scientific">Effrenium voratum</name>
    <dbReference type="NCBI Taxonomy" id="2562239"/>
    <lineage>
        <taxon>Eukaryota</taxon>
        <taxon>Sar</taxon>
        <taxon>Alveolata</taxon>
        <taxon>Dinophyceae</taxon>
        <taxon>Suessiales</taxon>
        <taxon>Symbiodiniaceae</taxon>
        <taxon>Effrenium</taxon>
    </lineage>
</organism>